<dbReference type="PATRIC" id="fig|146537.3.peg.8578"/>
<dbReference type="Proteomes" id="UP000053859">
    <property type="component" value="Unassembled WGS sequence"/>
</dbReference>
<reference evidence="1" key="1">
    <citation type="journal article" date="2015" name="Genome Announc.">
        <title>Draft Genome Sequence of Thiostrepton-Producing Streptomyces azureus ATCC 14921.</title>
        <authorList>
            <person name="Sakihara K."/>
            <person name="Maeda J."/>
            <person name="Tashiro K."/>
            <person name="Fujino Y."/>
            <person name="Kuhara S."/>
            <person name="Ohshima T."/>
            <person name="Ogata S."/>
            <person name="Doi K."/>
        </authorList>
    </citation>
    <scope>NUCLEOTIDE SEQUENCE [LARGE SCALE GENOMIC DNA]</scope>
    <source>
        <strain evidence="1">ATCC14921</strain>
    </source>
</reference>
<evidence type="ECO:0000313" key="1">
    <source>
        <dbReference type="EMBL" id="GAP53240.1"/>
    </source>
</evidence>
<accession>A0A0K8PZB5</accession>
<organism evidence="1 2">
    <name type="scientific">Streptomyces azureus</name>
    <dbReference type="NCBI Taxonomy" id="146537"/>
    <lineage>
        <taxon>Bacteria</taxon>
        <taxon>Bacillati</taxon>
        <taxon>Actinomycetota</taxon>
        <taxon>Actinomycetes</taxon>
        <taxon>Kitasatosporales</taxon>
        <taxon>Streptomycetaceae</taxon>
        <taxon>Streptomyces</taxon>
    </lineage>
</organism>
<gene>
    <name evidence="1" type="ORF">SAZU_8121</name>
</gene>
<dbReference type="EMBL" id="DF968533">
    <property type="protein sequence ID" value="GAP53240.1"/>
    <property type="molecule type" value="Genomic_DNA"/>
</dbReference>
<protein>
    <submittedName>
        <fullName evidence="1">Uncharacterized protein</fullName>
    </submittedName>
</protein>
<evidence type="ECO:0000313" key="2">
    <source>
        <dbReference type="Proteomes" id="UP000053859"/>
    </source>
</evidence>
<dbReference type="AlphaFoldDB" id="A0A0K8PZB5"/>
<keyword evidence="2" id="KW-1185">Reference proteome</keyword>
<name>A0A0K8PZB5_STRAJ</name>
<proteinExistence type="predicted"/>
<sequence length="192" mass="20644">MDATVLGALIGLVGVSAGAGATFGGVVYQQRHASRAAETARRRGEAVTAAEKLLAELLVMQQNLRRGAYDVTGDEVHEYNRARSRHHATVQLHSQWLPDAELRTRLGINALYTQIGPAGDPRSDVQRRADGMSLCLDSIACLGAFLRSEPIPQRDAATLEVLARWPQGQSMDRFIVSGPSVSADETPNTPTG</sequence>